<organism evidence="1 2">
    <name type="scientific">Abyssobacteria bacterium (strain SURF_5)</name>
    <dbReference type="NCBI Taxonomy" id="2093360"/>
    <lineage>
        <taxon>Bacteria</taxon>
        <taxon>Pseudomonadati</taxon>
        <taxon>Candidatus Hydrogenedentota</taxon>
        <taxon>Candidatus Abyssobacteria</taxon>
    </lineage>
</organism>
<gene>
    <name evidence="1" type="ORF">C4520_13035</name>
</gene>
<evidence type="ECO:0000313" key="2">
    <source>
        <dbReference type="Proteomes" id="UP000265882"/>
    </source>
</evidence>
<evidence type="ECO:0000313" key="1">
    <source>
        <dbReference type="EMBL" id="RJP19369.1"/>
    </source>
</evidence>
<dbReference type="Proteomes" id="UP000265882">
    <property type="component" value="Unassembled WGS sequence"/>
</dbReference>
<proteinExistence type="predicted"/>
<sequence>MEKSPLCNAKIIHTERKSKKALYSLNYSDQCGFSKTYQQKVGLFHRLINILWKEEFPVCCICNPDAARRREDFLTPEDQDEGPRSRRLWNKTSGYKEVITYSATSVKAEKTRPTRSGG</sequence>
<name>A0A3A4NJN1_ABYX5</name>
<accession>A0A3A4NJN1</accession>
<protein>
    <submittedName>
        <fullName evidence="1">Uncharacterized protein</fullName>
    </submittedName>
</protein>
<dbReference type="AlphaFoldDB" id="A0A3A4NJN1"/>
<reference evidence="1 2" key="1">
    <citation type="journal article" date="2017" name="ISME J.">
        <title>Energy and carbon metabolisms in a deep terrestrial subsurface fluid microbial community.</title>
        <authorList>
            <person name="Momper L."/>
            <person name="Jungbluth S.P."/>
            <person name="Lee M.D."/>
            <person name="Amend J.P."/>
        </authorList>
    </citation>
    <scope>NUCLEOTIDE SEQUENCE [LARGE SCALE GENOMIC DNA]</scope>
    <source>
        <strain evidence="1">SURF_5</strain>
    </source>
</reference>
<comment type="caution">
    <text evidence="1">The sequence shown here is derived from an EMBL/GenBank/DDBJ whole genome shotgun (WGS) entry which is preliminary data.</text>
</comment>
<dbReference type="EMBL" id="QZKU01000091">
    <property type="protein sequence ID" value="RJP19369.1"/>
    <property type="molecule type" value="Genomic_DNA"/>
</dbReference>